<protein>
    <recommendedName>
        <fullName evidence="3 9">Exportin-T</fullName>
    </recommendedName>
    <alternativeName>
        <fullName evidence="9">Exportin(tRNA)</fullName>
    </alternativeName>
    <alternativeName>
        <fullName evidence="9">tRNA exportin</fullName>
    </alternativeName>
</protein>
<accession>A0A0E9N9P6</accession>
<evidence type="ECO:0000313" key="12">
    <source>
        <dbReference type="EMBL" id="GAO46612.1"/>
    </source>
</evidence>
<dbReference type="GO" id="GO:0005643">
    <property type="term" value="C:nuclear pore"/>
    <property type="evidence" value="ECO:0007669"/>
    <property type="project" value="TreeGrafter"/>
</dbReference>
<comment type="caution">
    <text evidence="12">The sequence shown here is derived from an EMBL/GenBank/DDBJ whole genome shotgun (WGS) entry which is preliminary data.</text>
</comment>
<name>A0A0E9N9P6_SAICN</name>
<reference evidence="12 13" key="2">
    <citation type="journal article" date="2014" name="J. Gen. Appl. Microbiol.">
        <title>The early diverging ascomycetous budding yeast Saitoella complicata has three histone deacetylases belonging to the Clr6, Hos2, and Rpd3 lineages.</title>
        <authorList>
            <person name="Nishida H."/>
            <person name="Matsumoto T."/>
            <person name="Kondo S."/>
            <person name="Hamamoto M."/>
            <person name="Yoshikawa H."/>
        </authorList>
    </citation>
    <scope>NUCLEOTIDE SEQUENCE [LARGE SCALE GENOMIC DNA]</scope>
    <source>
        <strain evidence="12 13">NRRL Y-17804</strain>
    </source>
</reference>
<evidence type="ECO:0000256" key="3">
    <source>
        <dbReference type="ARBA" id="ARBA00018928"/>
    </source>
</evidence>
<reference evidence="12 13" key="1">
    <citation type="journal article" date="2011" name="J. Gen. Appl. Microbiol.">
        <title>Draft genome sequencing of the enigmatic yeast Saitoella complicata.</title>
        <authorList>
            <person name="Nishida H."/>
            <person name="Hamamoto M."/>
            <person name="Sugiyama J."/>
        </authorList>
    </citation>
    <scope>NUCLEOTIDE SEQUENCE [LARGE SCALE GENOMIC DNA]</scope>
    <source>
        <strain evidence="12 13">NRRL Y-17804</strain>
    </source>
</reference>
<dbReference type="GO" id="GO:0031267">
    <property type="term" value="F:small GTPase binding"/>
    <property type="evidence" value="ECO:0007669"/>
    <property type="project" value="InterPro"/>
</dbReference>
<dbReference type="SUPFAM" id="SSF48371">
    <property type="entry name" value="ARM repeat"/>
    <property type="match status" value="1"/>
</dbReference>
<dbReference type="EMBL" id="BACD03000004">
    <property type="protein sequence ID" value="GAO46612.1"/>
    <property type="molecule type" value="Genomic_DNA"/>
</dbReference>
<gene>
    <name evidence="12" type="ORF">G7K_0839-t1</name>
</gene>
<evidence type="ECO:0000256" key="6">
    <source>
        <dbReference type="ARBA" id="ARBA00022555"/>
    </source>
</evidence>
<dbReference type="AlphaFoldDB" id="A0A0E9N9P6"/>
<dbReference type="Proteomes" id="UP000033140">
    <property type="component" value="Unassembled WGS sequence"/>
</dbReference>
<proteinExistence type="inferred from homology"/>
<evidence type="ECO:0000259" key="11">
    <source>
        <dbReference type="Pfam" id="PF19282"/>
    </source>
</evidence>
<dbReference type="GO" id="GO:0016363">
    <property type="term" value="C:nuclear matrix"/>
    <property type="evidence" value="ECO:0007669"/>
    <property type="project" value="TreeGrafter"/>
</dbReference>
<keyword evidence="13" id="KW-1185">Reference proteome</keyword>
<dbReference type="PANTHER" id="PTHR15952">
    <property type="entry name" value="EXPORTIN-T/LOS1"/>
    <property type="match status" value="1"/>
</dbReference>
<evidence type="ECO:0000256" key="1">
    <source>
        <dbReference type="ARBA" id="ARBA00004496"/>
    </source>
</evidence>
<dbReference type="Pfam" id="PF08389">
    <property type="entry name" value="Xpo1"/>
    <property type="match status" value="1"/>
</dbReference>
<evidence type="ECO:0000256" key="5">
    <source>
        <dbReference type="ARBA" id="ARBA00022490"/>
    </source>
</evidence>
<dbReference type="GO" id="GO:0005737">
    <property type="term" value="C:cytoplasm"/>
    <property type="evidence" value="ECO:0007669"/>
    <property type="project" value="UniProtKB-SubCell"/>
</dbReference>
<keyword evidence="4 9" id="KW-0813">Transport</keyword>
<evidence type="ECO:0000256" key="2">
    <source>
        <dbReference type="ARBA" id="ARBA00009466"/>
    </source>
</evidence>
<dbReference type="OMA" id="HEMFLFG"/>
<evidence type="ECO:0000256" key="4">
    <source>
        <dbReference type="ARBA" id="ARBA00022448"/>
    </source>
</evidence>
<dbReference type="PANTHER" id="PTHR15952:SF11">
    <property type="entry name" value="EXPORTIN-T"/>
    <property type="match status" value="1"/>
</dbReference>
<evidence type="ECO:0000256" key="9">
    <source>
        <dbReference type="RuleBase" id="RU366037"/>
    </source>
</evidence>
<reference evidence="12 13" key="3">
    <citation type="journal article" date="2015" name="Genome Announc.">
        <title>Draft Genome Sequence of the Archiascomycetous Yeast Saitoella complicata.</title>
        <authorList>
            <person name="Yamauchi K."/>
            <person name="Kondo S."/>
            <person name="Hamamoto M."/>
            <person name="Takahashi Y."/>
            <person name="Ogura Y."/>
            <person name="Hayashi T."/>
            <person name="Nishida H."/>
        </authorList>
    </citation>
    <scope>NUCLEOTIDE SEQUENCE [LARGE SCALE GENOMIC DNA]</scope>
    <source>
        <strain evidence="12 13">NRRL Y-17804</strain>
    </source>
</reference>
<keyword evidence="6 9" id="KW-0820">tRNA-binding</keyword>
<dbReference type="Pfam" id="PF19282">
    <property type="entry name" value="Exportin-T"/>
    <property type="match status" value="1"/>
</dbReference>
<evidence type="ECO:0000256" key="8">
    <source>
        <dbReference type="ARBA" id="ARBA00023242"/>
    </source>
</evidence>
<dbReference type="InterPro" id="IPR045546">
    <property type="entry name" value="Exportin-T_C"/>
</dbReference>
<dbReference type="GO" id="GO:0000049">
    <property type="term" value="F:tRNA binding"/>
    <property type="evidence" value="ECO:0007669"/>
    <property type="project" value="UniProtKB-UniRule"/>
</dbReference>
<evidence type="ECO:0000256" key="7">
    <source>
        <dbReference type="ARBA" id="ARBA00022884"/>
    </source>
</evidence>
<dbReference type="InterPro" id="IPR013598">
    <property type="entry name" value="Exportin-1/Importin-b-like"/>
</dbReference>
<evidence type="ECO:0000313" key="13">
    <source>
        <dbReference type="Proteomes" id="UP000033140"/>
    </source>
</evidence>
<comment type="function">
    <text evidence="9">tRNA nucleus export receptor which facilitates tRNA translocation across the nuclear pore complex.</text>
</comment>
<dbReference type="InterPro" id="IPR040017">
    <property type="entry name" value="XPOT"/>
</dbReference>
<sequence length="1065" mass="119058">MDEQVEQAVRVALDPAADPSLKKQAMQFCEQVKASPDGWQVCLALFTKVPKASEPARFFALQTVNDALEHRRDTLGEGSLEYIRTTLLNFVNVEFVSGSGGEDPAYLRNKLAQSFSFLFIAIYPTSWRSFFADFLSLSVSSVPSGRRTNPRTVNFFLRILLAINVEIADALFVRSPAEVQRNNAIKDVIRDNDVTKVTTVLRELMLEYQGSDDGAVQLALQVIGSWISWIDINLVVNESYMNVIFNYLLNENLRSHACEALVEIVGKKMLPPGKLELISLLNLTTVMNQLDTSADPEFSQHVARLANIQGVELARILEDGSITPQAQAQATALLQGLFPFLLRFLSDEYDETSMAVYPFVTDLLAMIRKEKKRGAVDPAKGQMLGPLLSAMIQKLRYDDESEWGSEADADEEAEFRDMRSKIKIFQETVATIDPELFNNAVYSVVSSTLGKPAQSLNWRDLECALFQLYSYSECIRGAQIYVKSDQDPTPTQLGGMMAMLVNSDVATHTHPSIFLQFMEIVVRYVSFFQLQSAFVPKVLEIFIGPKGLHNENVQVRTRAWYLFYRFVKSLKNNLGNIAEVALTAMGDLLVVTAELPSEDLEAENEMSADAATSGGSFESQLYLFESAGLLISDQSVPAEQQLAVARKLLAPLFADIQQRLAGSKTDQLNVLQVHHDIMAIGTFCKGFPETMKGEPATAEWATAFLEATEVILVALQTFNTVEIVRDASRFAFARLVSILGSRLLPETPRLINGLLTEAKTSELVDFLPFLGQLIHKFQPHIFDMLNNLLMPLLGRIFSTLNNPAEGTDALLKRIEMRKAYLNFILAILNNRLGSVFVSETNQGNFESIIQSIVHFGSDVSDAPTAKLAFGVLTTMVATWGGPNKTTAITNQLVGQDLPGFQRIMYEIMTPVCFEVPSKPEFNPRDAQAQLLLFEIASLQKAMFEQKGDTFIVALQNYLVSINFPQPTAAEYIQSLRTMDLRDFRNTVIQQAASDFSFHFSLHGVGLYRLFVFVTHDIDASIFQKVIGFRWIWSVFGDLVQLRRHGVRISRARKEQGVKEDMALYV</sequence>
<evidence type="ECO:0000259" key="10">
    <source>
        <dbReference type="Pfam" id="PF08389"/>
    </source>
</evidence>
<dbReference type="Gene3D" id="1.25.10.10">
    <property type="entry name" value="Leucine-rich Repeat Variant"/>
    <property type="match status" value="1"/>
</dbReference>
<keyword evidence="5 9" id="KW-0963">Cytoplasm</keyword>
<dbReference type="InterPro" id="IPR011989">
    <property type="entry name" value="ARM-like"/>
</dbReference>
<dbReference type="STRING" id="698492.A0A0E9N9P6"/>
<organism evidence="12 13">
    <name type="scientific">Saitoella complicata (strain BCRC 22490 / CBS 7301 / JCM 7358 / NBRC 10748 / NRRL Y-17804)</name>
    <dbReference type="NCBI Taxonomy" id="698492"/>
    <lineage>
        <taxon>Eukaryota</taxon>
        <taxon>Fungi</taxon>
        <taxon>Dikarya</taxon>
        <taxon>Ascomycota</taxon>
        <taxon>Taphrinomycotina</taxon>
        <taxon>Taphrinomycotina incertae sedis</taxon>
        <taxon>Saitoella</taxon>
    </lineage>
</organism>
<keyword evidence="7 9" id="KW-0694">RNA-binding</keyword>
<dbReference type="GO" id="GO:0071528">
    <property type="term" value="P:tRNA re-export from nucleus"/>
    <property type="evidence" value="ECO:0007669"/>
    <property type="project" value="UniProtKB-UniRule"/>
</dbReference>
<feature type="domain" description="Exportin-1/Importin-beta-like" evidence="10">
    <location>
        <begin position="104"/>
        <end position="261"/>
    </location>
</feature>
<dbReference type="InterPro" id="IPR016024">
    <property type="entry name" value="ARM-type_fold"/>
</dbReference>
<comment type="subcellular location">
    <subcellularLocation>
        <location evidence="1 9">Cytoplasm</location>
    </subcellularLocation>
    <subcellularLocation>
        <location evidence="9">Nucleus</location>
    </subcellularLocation>
    <text evidence="9">Shuttles between the nucleus and the cytoplasm.</text>
</comment>
<feature type="domain" description="Exportin-T C-terminal" evidence="11">
    <location>
        <begin position="325"/>
        <end position="990"/>
    </location>
</feature>
<keyword evidence="8 9" id="KW-0539">Nucleus</keyword>
<comment type="similarity">
    <text evidence="2 9">Belongs to the exportin family.</text>
</comment>